<keyword evidence="1" id="KW-0472">Membrane</keyword>
<dbReference type="InterPro" id="IPR012859">
    <property type="entry name" value="Pilin_N_archaeal"/>
</dbReference>
<dbReference type="Pfam" id="PF07790">
    <property type="entry name" value="Pilin_N"/>
    <property type="match status" value="1"/>
</dbReference>
<dbReference type="RefSeq" id="WP_250867805.1">
    <property type="nucleotide sequence ID" value="NZ_JAGSOI010000015.1"/>
</dbReference>
<evidence type="ECO:0000313" key="4">
    <source>
        <dbReference type="Proteomes" id="UP001056766"/>
    </source>
</evidence>
<dbReference type="AlphaFoldDB" id="A0A9E4ZFW2"/>
<keyword evidence="4" id="KW-1185">Reference proteome</keyword>
<proteinExistence type="predicted"/>
<dbReference type="Proteomes" id="UP001056766">
    <property type="component" value="Unassembled WGS sequence"/>
</dbReference>
<reference evidence="3" key="1">
    <citation type="journal article" date="2021" name="mSystems">
        <title>Bacteria and Archaea Synergistically Convert Glycine Betaine to Biogenic Methane in the Formosa Cold Seep of the South China Sea.</title>
        <authorList>
            <person name="Li L."/>
            <person name="Zhang W."/>
            <person name="Zhang S."/>
            <person name="Song L."/>
            <person name="Sun Q."/>
            <person name="Zhang H."/>
            <person name="Xiang H."/>
            <person name="Dong X."/>
        </authorList>
    </citation>
    <scope>NUCLEOTIDE SEQUENCE</scope>
    <source>
        <strain evidence="3">LLY</strain>
    </source>
</reference>
<feature type="domain" description="Archaeal Type IV pilin N-terminal" evidence="2">
    <location>
        <begin position="20"/>
        <end position="91"/>
    </location>
</feature>
<dbReference type="EMBL" id="JAGSOI010000015">
    <property type="protein sequence ID" value="MCM1986423.1"/>
    <property type="molecule type" value="Genomic_DNA"/>
</dbReference>
<organism evidence="3 4">
    <name type="scientific">Methanococcoides seepicolus</name>
    <dbReference type="NCBI Taxonomy" id="2828780"/>
    <lineage>
        <taxon>Archaea</taxon>
        <taxon>Methanobacteriati</taxon>
        <taxon>Methanobacteriota</taxon>
        <taxon>Stenosarchaea group</taxon>
        <taxon>Methanomicrobia</taxon>
        <taxon>Methanosarcinales</taxon>
        <taxon>Methanosarcinaceae</taxon>
        <taxon>Methanococcoides</taxon>
    </lineage>
</organism>
<accession>A0A9E4ZFW2</accession>
<dbReference type="PANTHER" id="PTHR38138">
    <property type="entry name" value="VNG6441H"/>
    <property type="match status" value="1"/>
</dbReference>
<comment type="caution">
    <text evidence="3">The sequence shown here is derived from an EMBL/GenBank/DDBJ whole genome shotgun (WGS) entry which is preliminary data.</text>
</comment>
<keyword evidence="1" id="KW-0812">Transmembrane</keyword>
<dbReference type="PANTHER" id="PTHR38138:SF1">
    <property type="entry name" value="ARCHAEAL TYPE IV PILIN N-TERMINAL DOMAIN-CONTAINING PROTEIN"/>
    <property type="match status" value="1"/>
</dbReference>
<feature type="transmembrane region" description="Helical" evidence="1">
    <location>
        <begin position="21"/>
        <end position="47"/>
    </location>
</feature>
<name>A0A9E4ZFW2_9EURY</name>
<gene>
    <name evidence="3" type="ORF">KDK67_05320</name>
</gene>
<keyword evidence="1" id="KW-1133">Transmembrane helix</keyword>
<reference evidence="3" key="2">
    <citation type="submission" date="2021-04" db="EMBL/GenBank/DDBJ databases">
        <authorList>
            <person name="Dong X."/>
        </authorList>
    </citation>
    <scope>NUCLEOTIDE SEQUENCE</scope>
    <source>
        <strain evidence="3">LLY</strain>
    </source>
</reference>
<evidence type="ECO:0000259" key="2">
    <source>
        <dbReference type="Pfam" id="PF07790"/>
    </source>
</evidence>
<evidence type="ECO:0000313" key="3">
    <source>
        <dbReference type="EMBL" id="MCM1986423.1"/>
    </source>
</evidence>
<evidence type="ECO:0000256" key="1">
    <source>
        <dbReference type="SAM" id="Phobius"/>
    </source>
</evidence>
<protein>
    <submittedName>
        <fullName evidence="3">Type IV pilin N-terminal domain-containing protein</fullName>
    </submittedName>
</protein>
<sequence length="134" mass="14658">MKSGKVDRQYSKNSICNDRRGVSDVVGTIMMVAITMIMSAIIASAIFSLSPPPDVPHTDIEVRLNGSTIDIYHMGGEPIKVKDMKFMAEGQEVSINSSSPVNETEEWNIGTLIILDTNNTGLKIVHLPSQELLI</sequence>